<reference evidence="1 2" key="2">
    <citation type="journal article" date="2022" name="Mol. Ecol. Resour.">
        <title>The genomes of chicory, endive, great burdock and yacon provide insights into Asteraceae paleo-polyploidization history and plant inulin production.</title>
        <authorList>
            <person name="Fan W."/>
            <person name="Wang S."/>
            <person name="Wang H."/>
            <person name="Wang A."/>
            <person name="Jiang F."/>
            <person name="Liu H."/>
            <person name="Zhao H."/>
            <person name="Xu D."/>
            <person name="Zhang Y."/>
        </authorList>
    </citation>
    <scope>NUCLEOTIDE SEQUENCE [LARGE SCALE GENOMIC DNA]</scope>
    <source>
        <strain evidence="2">cv. Yunnan</strain>
        <tissue evidence="1">Leaves</tissue>
    </source>
</reference>
<dbReference type="Proteomes" id="UP001056120">
    <property type="component" value="Linkage Group LG04"/>
</dbReference>
<name>A0ACB9J9P0_9ASTR</name>
<comment type="caution">
    <text evidence="1">The sequence shown here is derived from an EMBL/GenBank/DDBJ whole genome shotgun (WGS) entry which is preliminary data.</text>
</comment>
<organism evidence="1 2">
    <name type="scientific">Smallanthus sonchifolius</name>
    <dbReference type="NCBI Taxonomy" id="185202"/>
    <lineage>
        <taxon>Eukaryota</taxon>
        <taxon>Viridiplantae</taxon>
        <taxon>Streptophyta</taxon>
        <taxon>Embryophyta</taxon>
        <taxon>Tracheophyta</taxon>
        <taxon>Spermatophyta</taxon>
        <taxon>Magnoliopsida</taxon>
        <taxon>eudicotyledons</taxon>
        <taxon>Gunneridae</taxon>
        <taxon>Pentapetalae</taxon>
        <taxon>asterids</taxon>
        <taxon>campanulids</taxon>
        <taxon>Asterales</taxon>
        <taxon>Asteraceae</taxon>
        <taxon>Asteroideae</taxon>
        <taxon>Heliantheae alliance</taxon>
        <taxon>Millerieae</taxon>
        <taxon>Smallanthus</taxon>
    </lineage>
</organism>
<evidence type="ECO:0000313" key="2">
    <source>
        <dbReference type="Proteomes" id="UP001056120"/>
    </source>
</evidence>
<protein>
    <submittedName>
        <fullName evidence="1">Uncharacterized protein</fullName>
    </submittedName>
</protein>
<accession>A0ACB9J9P0</accession>
<gene>
    <name evidence="1" type="ORF">L1987_10645</name>
</gene>
<keyword evidence="2" id="KW-1185">Reference proteome</keyword>
<dbReference type="EMBL" id="CM042021">
    <property type="protein sequence ID" value="KAI3816861.1"/>
    <property type="molecule type" value="Genomic_DNA"/>
</dbReference>
<evidence type="ECO:0000313" key="1">
    <source>
        <dbReference type="EMBL" id="KAI3816861.1"/>
    </source>
</evidence>
<sequence>MVHKNHALKSQLFLFLAGFDEILQEADGIILSRGNLPPEKVPAAIKVKGSVITSSAVICCMHGLAYNGQDNLSVSSLLSDACRSSIFQILLNWIMERLVFLTVTLHMMLITLLTHDATSNTSCVIIPKILVEIDSPL</sequence>
<reference evidence="2" key="1">
    <citation type="journal article" date="2022" name="Mol. Ecol. Resour.">
        <title>The genomes of chicory, endive, great burdock and yacon provide insights into Asteraceae palaeo-polyploidization history and plant inulin production.</title>
        <authorList>
            <person name="Fan W."/>
            <person name="Wang S."/>
            <person name="Wang H."/>
            <person name="Wang A."/>
            <person name="Jiang F."/>
            <person name="Liu H."/>
            <person name="Zhao H."/>
            <person name="Xu D."/>
            <person name="Zhang Y."/>
        </authorList>
    </citation>
    <scope>NUCLEOTIDE SEQUENCE [LARGE SCALE GENOMIC DNA]</scope>
    <source>
        <strain evidence="2">cv. Yunnan</strain>
    </source>
</reference>
<proteinExistence type="predicted"/>